<dbReference type="SMART" id="SM00450">
    <property type="entry name" value="RHOD"/>
    <property type="match status" value="2"/>
</dbReference>
<dbReference type="OrthoDB" id="9770030at2"/>
<dbReference type="InterPro" id="IPR045078">
    <property type="entry name" value="TST/MPST-like"/>
</dbReference>
<accession>A0A1H0ZXU2</accession>
<evidence type="ECO:0000256" key="2">
    <source>
        <dbReference type="ARBA" id="ARBA00022737"/>
    </source>
</evidence>
<dbReference type="CDD" id="cd01448">
    <property type="entry name" value="TST_Repeat_1"/>
    <property type="match status" value="1"/>
</dbReference>
<dbReference type="PANTHER" id="PTHR11364">
    <property type="entry name" value="THIOSULFATE SULFERTANSFERASE"/>
    <property type="match status" value="1"/>
</dbReference>
<feature type="domain" description="Rhodanese" evidence="3">
    <location>
        <begin position="15"/>
        <end position="134"/>
    </location>
</feature>
<dbReference type="CDD" id="cd01449">
    <property type="entry name" value="TST_Repeat_2"/>
    <property type="match status" value="1"/>
</dbReference>
<name>A0A1H0ZXU2_9LACT</name>
<proteinExistence type="predicted"/>
<evidence type="ECO:0000313" key="4">
    <source>
        <dbReference type="EMBL" id="SDQ31836.1"/>
    </source>
</evidence>
<evidence type="ECO:0000313" key="5">
    <source>
        <dbReference type="Proteomes" id="UP000199481"/>
    </source>
</evidence>
<dbReference type="PANTHER" id="PTHR11364:SF27">
    <property type="entry name" value="SULFURTRANSFERASE"/>
    <property type="match status" value="1"/>
</dbReference>
<dbReference type="RefSeq" id="WP_089977279.1">
    <property type="nucleotide sequence ID" value="NZ_CP084916.1"/>
</dbReference>
<dbReference type="InterPro" id="IPR001763">
    <property type="entry name" value="Rhodanese-like_dom"/>
</dbReference>
<dbReference type="AlphaFoldDB" id="A0A1H0ZXU2"/>
<gene>
    <name evidence="4" type="ORF">SAMN04487752_1764</name>
</gene>
<dbReference type="Gene3D" id="3.40.250.10">
    <property type="entry name" value="Rhodanese-like domain"/>
    <property type="match status" value="2"/>
</dbReference>
<evidence type="ECO:0000259" key="3">
    <source>
        <dbReference type="PROSITE" id="PS50206"/>
    </source>
</evidence>
<dbReference type="InterPro" id="IPR036873">
    <property type="entry name" value="Rhodanese-like_dom_sf"/>
</dbReference>
<dbReference type="Pfam" id="PF00581">
    <property type="entry name" value="Rhodanese"/>
    <property type="match status" value="2"/>
</dbReference>
<protein>
    <submittedName>
        <fullName evidence="4">Thiosulfate/3-mercaptopyruvate sulfurtransferase</fullName>
    </submittedName>
</protein>
<keyword evidence="2" id="KW-0677">Repeat</keyword>
<evidence type="ECO:0000256" key="1">
    <source>
        <dbReference type="ARBA" id="ARBA00022679"/>
    </source>
</evidence>
<keyword evidence="4" id="KW-0670">Pyruvate</keyword>
<dbReference type="SUPFAM" id="SSF52821">
    <property type="entry name" value="Rhodanese/Cell cycle control phosphatase"/>
    <property type="match status" value="2"/>
</dbReference>
<keyword evidence="1 4" id="KW-0808">Transferase</keyword>
<dbReference type="GO" id="GO:0004792">
    <property type="term" value="F:thiosulfate-cyanide sulfurtransferase activity"/>
    <property type="evidence" value="ECO:0007669"/>
    <property type="project" value="TreeGrafter"/>
</dbReference>
<feature type="domain" description="Rhodanese" evidence="3">
    <location>
        <begin position="165"/>
        <end position="273"/>
    </location>
</feature>
<dbReference type="Proteomes" id="UP000199481">
    <property type="component" value="Unassembled WGS sequence"/>
</dbReference>
<dbReference type="EMBL" id="FNJW01000008">
    <property type="protein sequence ID" value="SDQ31836.1"/>
    <property type="molecule type" value="Genomic_DNA"/>
</dbReference>
<sequence>MKNFVTQTWLLENYSNDNLILLDARAELNDPKAGYNQYKKGHLKRAQFVSLEDTMTGKVSKHGGRHPLPDMEVFITEMKQLGISDSSTVIIYDNGDLAMAGRLWWLLRYAGKDKVFLLEGGIKHWVDNELEITTVIAEPQSSGALSLNLNESMIAEHSEVKAAVDLEQTVIIDSRAYERYSGQVEPLDKLPGHIPSALNYPWMDLVDEGTIIDNNNINEKFKSLEEYEDIIVHCGSGITGTVNMLFMEEAGLEPRLYLGGYSDWVSYENSQVVKD</sequence>
<reference evidence="5" key="1">
    <citation type="submission" date="2016-10" db="EMBL/GenBank/DDBJ databases">
        <authorList>
            <person name="Varghese N."/>
            <person name="Submissions S."/>
        </authorList>
    </citation>
    <scope>NUCLEOTIDE SEQUENCE [LARGE SCALE GENOMIC DNA]</scope>
    <source>
        <strain evidence="5">MPL-11</strain>
    </source>
</reference>
<organism evidence="4 5">
    <name type="scientific">Carnobacterium viridans</name>
    <dbReference type="NCBI Taxonomy" id="174587"/>
    <lineage>
        <taxon>Bacteria</taxon>
        <taxon>Bacillati</taxon>
        <taxon>Bacillota</taxon>
        <taxon>Bacilli</taxon>
        <taxon>Lactobacillales</taxon>
        <taxon>Carnobacteriaceae</taxon>
        <taxon>Carnobacterium</taxon>
    </lineage>
</organism>
<keyword evidence="5" id="KW-1185">Reference proteome</keyword>
<dbReference type="PROSITE" id="PS50206">
    <property type="entry name" value="RHODANESE_3"/>
    <property type="match status" value="2"/>
</dbReference>